<dbReference type="Proteomes" id="UP000011518">
    <property type="component" value="Unassembled WGS sequence"/>
</dbReference>
<organism evidence="2 3">
    <name type="scientific">Tupaia chinensis</name>
    <name type="common">Chinese tree shrew</name>
    <name type="synonym">Tupaia belangeri chinensis</name>
    <dbReference type="NCBI Taxonomy" id="246437"/>
    <lineage>
        <taxon>Eukaryota</taxon>
        <taxon>Metazoa</taxon>
        <taxon>Chordata</taxon>
        <taxon>Craniata</taxon>
        <taxon>Vertebrata</taxon>
        <taxon>Euteleostomi</taxon>
        <taxon>Mammalia</taxon>
        <taxon>Eutheria</taxon>
        <taxon>Euarchontoglires</taxon>
        <taxon>Scandentia</taxon>
        <taxon>Tupaiidae</taxon>
        <taxon>Tupaia</taxon>
    </lineage>
</organism>
<proteinExistence type="predicted"/>
<sequence>MFDSCWPQSWALSHGLDALLCGKHPLPPGDPTDGTEFLHAAPSRVSSLKIRTPKRGPLARAHFRKSLSSRHPQLDTHPAGFRDVGRVRGQICIQKEDFINVLSLKIKATDPDWRAGSSFPPGNYARGAGQKPRRGHGSKTYSSPGSLRAAGGDAGPLPPAPAAPAPRCVPHLCRPRRGPERGAGSPHLERFSLTEGSYLQPRALSAPSV</sequence>
<dbReference type="EMBL" id="KB320502">
    <property type="protein sequence ID" value="ELW70238.1"/>
    <property type="molecule type" value="Genomic_DNA"/>
</dbReference>
<dbReference type="InParanoid" id="L9L5I8"/>
<feature type="region of interest" description="Disordered" evidence="1">
    <location>
        <begin position="112"/>
        <end position="209"/>
    </location>
</feature>
<reference evidence="3" key="2">
    <citation type="journal article" date="2013" name="Nat. Commun.">
        <title>Genome of the Chinese tree shrew.</title>
        <authorList>
            <person name="Fan Y."/>
            <person name="Huang Z.Y."/>
            <person name="Cao C.C."/>
            <person name="Chen C.S."/>
            <person name="Chen Y.X."/>
            <person name="Fan D.D."/>
            <person name="He J."/>
            <person name="Hou H.L."/>
            <person name="Hu L."/>
            <person name="Hu X.T."/>
            <person name="Jiang X.T."/>
            <person name="Lai R."/>
            <person name="Lang Y.S."/>
            <person name="Liang B."/>
            <person name="Liao S.G."/>
            <person name="Mu D."/>
            <person name="Ma Y.Y."/>
            <person name="Niu Y.Y."/>
            <person name="Sun X.Q."/>
            <person name="Xia J.Q."/>
            <person name="Xiao J."/>
            <person name="Xiong Z.Q."/>
            <person name="Xu L."/>
            <person name="Yang L."/>
            <person name="Zhang Y."/>
            <person name="Zhao W."/>
            <person name="Zhao X.D."/>
            <person name="Zheng Y.T."/>
            <person name="Zhou J.M."/>
            <person name="Zhu Y.B."/>
            <person name="Zhang G.J."/>
            <person name="Wang J."/>
            <person name="Yao Y.G."/>
        </authorList>
    </citation>
    <scope>NUCLEOTIDE SEQUENCE [LARGE SCALE GENOMIC DNA]</scope>
</reference>
<dbReference type="AlphaFoldDB" id="L9L5I8"/>
<gene>
    <name evidence="2" type="ORF">TREES_T100010607</name>
</gene>
<name>L9L5I8_TUPCH</name>
<keyword evidence="3" id="KW-1185">Reference proteome</keyword>
<accession>L9L5I8</accession>
<evidence type="ECO:0000313" key="3">
    <source>
        <dbReference type="Proteomes" id="UP000011518"/>
    </source>
</evidence>
<evidence type="ECO:0000256" key="1">
    <source>
        <dbReference type="SAM" id="MobiDB-lite"/>
    </source>
</evidence>
<reference evidence="3" key="1">
    <citation type="submission" date="2012-07" db="EMBL/GenBank/DDBJ databases">
        <title>Genome of the Chinese tree shrew, a rising model animal genetically related to primates.</title>
        <authorList>
            <person name="Zhang G."/>
            <person name="Fan Y."/>
            <person name="Yao Y."/>
            <person name="Huang Z."/>
        </authorList>
    </citation>
    <scope>NUCLEOTIDE SEQUENCE [LARGE SCALE GENOMIC DNA]</scope>
</reference>
<protein>
    <submittedName>
        <fullName evidence="2">Uncharacterized protein</fullName>
    </submittedName>
</protein>
<dbReference type="PROSITE" id="PS50096">
    <property type="entry name" value="IQ"/>
    <property type="match status" value="1"/>
</dbReference>
<evidence type="ECO:0000313" key="2">
    <source>
        <dbReference type="EMBL" id="ELW70238.1"/>
    </source>
</evidence>